<feature type="compositionally biased region" description="Low complexity" evidence="2">
    <location>
        <begin position="324"/>
        <end position="335"/>
    </location>
</feature>
<feature type="compositionally biased region" description="Basic and acidic residues" evidence="2">
    <location>
        <begin position="123"/>
        <end position="146"/>
    </location>
</feature>
<evidence type="ECO:0000313" key="4">
    <source>
        <dbReference type="EMBL" id="KAK0421200.1"/>
    </source>
</evidence>
<feature type="compositionally biased region" description="Polar residues" evidence="2">
    <location>
        <begin position="293"/>
        <end position="302"/>
    </location>
</feature>
<evidence type="ECO:0000256" key="2">
    <source>
        <dbReference type="SAM" id="MobiDB-lite"/>
    </source>
</evidence>
<evidence type="ECO:0000256" key="3">
    <source>
        <dbReference type="SAM" id="Phobius"/>
    </source>
</evidence>
<evidence type="ECO:0000313" key="5">
    <source>
        <dbReference type="Proteomes" id="UP001175271"/>
    </source>
</evidence>
<comment type="caution">
    <text evidence="4">The sequence shown here is derived from an EMBL/GenBank/DDBJ whole genome shotgun (WGS) entry which is preliminary data.</text>
</comment>
<feature type="compositionally biased region" description="Low complexity" evidence="2">
    <location>
        <begin position="303"/>
        <end position="315"/>
    </location>
</feature>
<keyword evidence="3" id="KW-0472">Membrane</keyword>
<feature type="coiled-coil region" evidence="1">
    <location>
        <begin position="351"/>
        <end position="421"/>
    </location>
</feature>
<feature type="compositionally biased region" description="Low complexity" evidence="2">
    <location>
        <begin position="236"/>
        <end position="247"/>
    </location>
</feature>
<feature type="compositionally biased region" description="Low complexity" evidence="2">
    <location>
        <begin position="166"/>
        <end position="179"/>
    </location>
</feature>
<feature type="transmembrane region" description="Helical" evidence="3">
    <location>
        <begin position="529"/>
        <end position="551"/>
    </location>
</feature>
<reference evidence="4" key="1">
    <citation type="submission" date="2023-06" db="EMBL/GenBank/DDBJ databases">
        <title>Genomic analysis of the entomopathogenic nematode Steinernema hermaphroditum.</title>
        <authorList>
            <person name="Schwarz E.M."/>
            <person name="Heppert J.K."/>
            <person name="Baniya A."/>
            <person name="Schwartz H.T."/>
            <person name="Tan C.-H."/>
            <person name="Antoshechkin I."/>
            <person name="Sternberg P.W."/>
            <person name="Goodrich-Blair H."/>
            <person name="Dillman A.R."/>
        </authorList>
    </citation>
    <scope>NUCLEOTIDE SEQUENCE</scope>
    <source>
        <strain evidence="4">PS9179</strain>
        <tissue evidence="4">Whole animal</tissue>
    </source>
</reference>
<feature type="compositionally biased region" description="Basic and acidic residues" evidence="2">
    <location>
        <begin position="278"/>
        <end position="290"/>
    </location>
</feature>
<dbReference type="EMBL" id="JAUCMV010000002">
    <property type="protein sequence ID" value="KAK0421200.1"/>
    <property type="molecule type" value="Genomic_DNA"/>
</dbReference>
<feature type="compositionally biased region" description="Pro residues" evidence="2">
    <location>
        <begin position="257"/>
        <end position="277"/>
    </location>
</feature>
<dbReference type="Proteomes" id="UP001175271">
    <property type="component" value="Unassembled WGS sequence"/>
</dbReference>
<accession>A0AA39ICL6</accession>
<keyword evidence="3" id="KW-0812">Transmembrane</keyword>
<dbReference type="PANTHER" id="PTHR18937">
    <property type="entry name" value="STRUCTURAL MAINTENANCE OF CHROMOSOMES SMC FAMILY MEMBER"/>
    <property type="match status" value="1"/>
</dbReference>
<feature type="transmembrane region" description="Helical" evidence="3">
    <location>
        <begin position="498"/>
        <end position="517"/>
    </location>
</feature>
<name>A0AA39ICL6_9BILA</name>
<keyword evidence="1" id="KW-0175">Coiled coil</keyword>
<feature type="compositionally biased region" description="Polar residues" evidence="2">
    <location>
        <begin position="90"/>
        <end position="102"/>
    </location>
</feature>
<dbReference type="AlphaFoldDB" id="A0AA39ICL6"/>
<organism evidence="4 5">
    <name type="scientific">Steinernema hermaphroditum</name>
    <dbReference type="NCBI Taxonomy" id="289476"/>
    <lineage>
        <taxon>Eukaryota</taxon>
        <taxon>Metazoa</taxon>
        <taxon>Ecdysozoa</taxon>
        <taxon>Nematoda</taxon>
        <taxon>Chromadorea</taxon>
        <taxon>Rhabditida</taxon>
        <taxon>Tylenchina</taxon>
        <taxon>Panagrolaimomorpha</taxon>
        <taxon>Strongyloidoidea</taxon>
        <taxon>Steinernematidae</taxon>
        <taxon>Steinernema</taxon>
    </lineage>
</organism>
<feature type="coiled-coil region" evidence="1">
    <location>
        <begin position="552"/>
        <end position="703"/>
    </location>
</feature>
<feature type="region of interest" description="Disordered" evidence="2">
    <location>
        <begin position="87"/>
        <end position="184"/>
    </location>
</feature>
<sequence length="835" mass="92201">MNASGVGEEMVTSNATYVICRGAREDEIMNVSEPELPIMLSDESDEDDVIVAANFKNGNATFGETTFEEDDLKTPMAEFYTAPMTVAPASDNTSQRSLSEMSVDTGYHGESDASLLSAGSSFRAEEPEKPEKAKQPIAPIKEETETPKTPPSKPKKERVSLMEQIQQQAKPAQPRAPKAPSKHQLMMEKLKASIAADKVKPKREIKSKLAATIAPVPPTQQAPTANGEMAPAANGTPATPKRTAKTAVNGTASKMAMPPPPPPRVPKPRQPLYVAPPPKERPPKKLKEPTVSRAPSQVSIQSTSTTATTRTKTAAPKGTISGKPFPTSSFAPSTSKIAKKSAVPSTPAAKKEAEAKAKAEAAIALEKLKAERLRKAIDYGDAMVLLYKREYDGKRKVGEENVKLGQQIDSLRREMGDQQEDATLREQRPSFGFGFNGLSLLSPFVRCAPPSRAPPNIPAAPSSVTYDHRRKLATMMLINTDPSMTSSGKKLRMGSTSAVVICASLIAVCSALCLISDCGEQSRPFQNRWLPVNICIYILGFIPLIGLFIAVSKSYEERIREILRNHEAEEERWQEETAKIHRQHQLKCAELDGKLADASEQAERLKRDKRRLEATLAEDEHTKIKTLSAEIQSLNMALEMKSEEMKDMRQKNAALLLRVEEIPCKEQEIQKLKYKVKESQQEIHRLRETEKTLTTQYEDLQRSARKFVAKTEEIAKENDLLRYQMEESMTQSPSPCSKSLHMDTPVRFRGIKPGTMSATLPARVTQSTYGDLDGYDELNRSVISMYQQRGRPQSCNVDTIYAPEGTYTGDVLDEDCDTQKCMVNVTDSGIGLSHH</sequence>
<protein>
    <submittedName>
        <fullName evidence="4">Uncharacterized protein</fullName>
    </submittedName>
</protein>
<keyword evidence="5" id="KW-1185">Reference proteome</keyword>
<evidence type="ECO:0000256" key="1">
    <source>
        <dbReference type="SAM" id="Coils"/>
    </source>
</evidence>
<proteinExistence type="predicted"/>
<keyword evidence="3" id="KW-1133">Transmembrane helix</keyword>
<gene>
    <name evidence="4" type="ORF">QR680_015106</name>
</gene>
<feature type="region of interest" description="Disordered" evidence="2">
    <location>
        <begin position="208"/>
        <end position="349"/>
    </location>
</feature>